<evidence type="ECO:0000313" key="3">
    <source>
        <dbReference type="EMBL" id="TSA83119.1"/>
    </source>
</evidence>
<evidence type="ECO:0000256" key="1">
    <source>
        <dbReference type="SAM" id="SignalP"/>
    </source>
</evidence>
<evidence type="ECO:0000313" key="4">
    <source>
        <dbReference type="Proteomes" id="UP000316092"/>
    </source>
</evidence>
<dbReference type="Pfam" id="PF12695">
    <property type="entry name" value="Abhydrolase_5"/>
    <property type="match status" value="1"/>
</dbReference>
<proteinExistence type="predicted"/>
<gene>
    <name evidence="3" type="ORF">FNU79_12345</name>
</gene>
<dbReference type="Proteomes" id="UP000316092">
    <property type="component" value="Unassembled WGS sequence"/>
</dbReference>
<dbReference type="EMBL" id="VKDB01000014">
    <property type="protein sequence ID" value="TSA83119.1"/>
    <property type="molecule type" value="Genomic_DNA"/>
</dbReference>
<keyword evidence="1" id="KW-0732">Signal</keyword>
<evidence type="ECO:0000259" key="2">
    <source>
        <dbReference type="Pfam" id="PF12695"/>
    </source>
</evidence>
<sequence length="240" mass="25294">MLIAMTPLKLQNLKLILLLSSSLTLAACAPAAQQQTAVISSTQSVTLNNAVTVPAVGERKATLIYYSGGKVKPEAYRWLGEALAPSGIQTVIVGFPQDLAFFAPTRADEVLAALPSSEPVFLAGHSLGGVTAAQYLESHQGRISGLILMGSYPADNVTLRSQKLRVLDLLAENDGLSLPAKVEDGLKRLPADTQLVRLPGAVHAFFGRYGAQAGDGTPTASREDTEGRIVTAVRSFILGQ</sequence>
<dbReference type="RefSeq" id="WP_143721137.1">
    <property type="nucleotide sequence ID" value="NZ_VKDB01000014.1"/>
</dbReference>
<dbReference type="InterPro" id="IPR029058">
    <property type="entry name" value="AB_hydrolase_fold"/>
</dbReference>
<keyword evidence="3" id="KW-0378">Hydrolase</keyword>
<dbReference type="OrthoDB" id="9780932at2"/>
<accession>A0A553USB5</accession>
<feature type="signal peptide" evidence="1">
    <location>
        <begin position="1"/>
        <end position="26"/>
    </location>
</feature>
<organism evidence="3 4">
    <name type="scientific">Deinococcus detaillensis</name>
    <dbReference type="NCBI Taxonomy" id="2592048"/>
    <lineage>
        <taxon>Bacteria</taxon>
        <taxon>Thermotogati</taxon>
        <taxon>Deinococcota</taxon>
        <taxon>Deinococci</taxon>
        <taxon>Deinococcales</taxon>
        <taxon>Deinococcaceae</taxon>
        <taxon>Deinococcus</taxon>
    </lineage>
</organism>
<keyword evidence="4" id="KW-1185">Reference proteome</keyword>
<dbReference type="GO" id="GO:0016787">
    <property type="term" value="F:hydrolase activity"/>
    <property type="evidence" value="ECO:0007669"/>
    <property type="project" value="UniProtKB-KW"/>
</dbReference>
<feature type="domain" description="Alpha/beta hydrolase fold-5" evidence="2">
    <location>
        <begin position="63"/>
        <end position="224"/>
    </location>
</feature>
<comment type="caution">
    <text evidence="3">The sequence shown here is derived from an EMBL/GenBank/DDBJ whole genome shotgun (WGS) entry which is preliminary data.</text>
</comment>
<protein>
    <submittedName>
        <fullName evidence="3">Alpha/beta fold hydrolase</fullName>
    </submittedName>
</protein>
<name>A0A553USB5_9DEIO</name>
<reference evidence="3 4" key="1">
    <citation type="submission" date="2019-07" db="EMBL/GenBank/DDBJ databases">
        <title>Deinococcus detaillus sp. nov., isolated from humus soil in Antarctica.</title>
        <authorList>
            <person name="Zhang K."/>
        </authorList>
    </citation>
    <scope>NUCLEOTIDE SEQUENCE [LARGE SCALE GENOMIC DNA]</scope>
    <source>
        <strain evidence="3 4">H1</strain>
    </source>
</reference>
<dbReference type="AlphaFoldDB" id="A0A553USB5"/>
<dbReference type="Gene3D" id="3.40.50.1820">
    <property type="entry name" value="alpha/beta hydrolase"/>
    <property type="match status" value="1"/>
</dbReference>
<dbReference type="SUPFAM" id="SSF53474">
    <property type="entry name" value="alpha/beta-Hydrolases"/>
    <property type="match status" value="1"/>
</dbReference>
<feature type="chain" id="PRO_5021949761" evidence="1">
    <location>
        <begin position="27"/>
        <end position="240"/>
    </location>
</feature>
<dbReference type="InterPro" id="IPR029059">
    <property type="entry name" value="AB_hydrolase_5"/>
</dbReference>